<dbReference type="PANTHER" id="PTHR11070:SF2">
    <property type="entry name" value="ATP-DEPENDENT DNA HELICASE SRS2"/>
    <property type="match status" value="1"/>
</dbReference>
<evidence type="ECO:0000256" key="4">
    <source>
        <dbReference type="ARBA" id="ARBA00022806"/>
    </source>
</evidence>
<keyword evidence="2 11" id="KW-0547">Nucleotide-binding</keyword>
<feature type="region of interest" description="Disordered" evidence="12">
    <location>
        <begin position="705"/>
        <end position="728"/>
    </location>
</feature>
<dbReference type="SUPFAM" id="SSF52540">
    <property type="entry name" value="P-loop containing nucleoside triphosphate hydrolases"/>
    <property type="match status" value="1"/>
</dbReference>
<dbReference type="GO" id="GO:0016887">
    <property type="term" value="F:ATP hydrolysis activity"/>
    <property type="evidence" value="ECO:0007669"/>
    <property type="project" value="RHEA"/>
</dbReference>
<dbReference type="CDD" id="cd17932">
    <property type="entry name" value="DEXQc_UvrD"/>
    <property type="match status" value="1"/>
</dbReference>
<dbReference type="GO" id="GO:0005524">
    <property type="term" value="F:ATP binding"/>
    <property type="evidence" value="ECO:0007669"/>
    <property type="project" value="UniProtKB-UniRule"/>
</dbReference>
<feature type="binding site" evidence="11">
    <location>
        <begin position="54"/>
        <end position="61"/>
    </location>
    <ligand>
        <name>ATP</name>
        <dbReference type="ChEBI" id="CHEBI:30616"/>
    </ligand>
</feature>
<dbReference type="GO" id="GO:0003677">
    <property type="term" value="F:DNA binding"/>
    <property type="evidence" value="ECO:0007669"/>
    <property type="project" value="UniProtKB-KW"/>
</dbReference>
<proteinExistence type="inferred from homology"/>
<comment type="similarity">
    <text evidence="1">Belongs to the helicase family. UvrD subfamily.</text>
</comment>
<dbReference type="InterPro" id="IPR014017">
    <property type="entry name" value="DNA_helicase_UvrD-like_C"/>
</dbReference>
<sequence length="806" mass="91826">MPTSFKNYSQLFRSFKPDPPSWLWHNDLRRYFPMLNPNQKRAVEHPGGPTLVLAGAGAGKTSVLTQRVARLCQRGISPSRILVVTFTNKAAKEMKERLAKLLGKDVVKEIWAGTFHSICGRILRQEIENLDLGYNKKFAIYDPRDQEKAMDRVIRSLNLDPKDYKPSQMLQVVGKFKNSGIHPDAISPREVEDPFQIRVYRQYQQFLRTNNAMDFDDMLFLTLQLLQEQPEVLERLQERFEHILVDEYQDTNSVQFELIKNLADHWRNVFVVGDVDQSIYSFRHANFRIILRFQQDYPDATILKLEENYRSTGRILEAANQLISKNKERFEKTLIATRGPGEPIRFHAAQHEDDEASFIVKQIQRLKEQDNLNWGDFAILYRTNSQSRLFEQKLVGANMPYHVVGGFRFYDRREIKDLLGYLQVLSNPQDSLSLRRILNVPKRGLGPKALETLETFATFEGRGLTLWQAIQEESVSCQLGGKAQESLQEFTQIMKRLSQLVLPVGELLERVYVESGYKAEIEAETDEKIRQNRHENVQALIQAAIDYEDKSKDPTNLLGFLEEVALFSDSDSRQEGKSIMLMTVHSAKGLEFPVVFIPGVEEGIFPHVRSVYEGETAIEEERRLMYVALTRARNHLFLIHCAARRNKRASISNRLSRFMVEIHDHLKIPGTLMVAVRQHEYEQRVKKMNNKGFADLPDENPLKISGTSFSGAPMGRAPAASAPRPQAPAAVPGLVRATPAPKPPASLPRPAAERAEPLALQAGDRVMHPQWGIGKVQKVIRTLASISFGGQTRTLDLSVAPLQKLG</sequence>
<dbReference type="Gene3D" id="1.10.10.160">
    <property type="match status" value="1"/>
</dbReference>
<dbReference type="PANTHER" id="PTHR11070">
    <property type="entry name" value="UVRD / RECB / PCRA DNA HELICASE FAMILY MEMBER"/>
    <property type="match status" value="1"/>
</dbReference>
<evidence type="ECO:0000256" key="12">
    <source>
        <dbReference type="SAM" id="MobiDB-lite"/>
    </source>
</evidence>
<evidence type="ECO:0000256" key="5">
    <source>
        <dbReference type="ARBA" id="ARBA00022840"/>
    </source>
</evidence>
<comment type="catalytic activity">
    <reaction evidence="10">
        <text>ATP + H2O = ADP + phosphate + H(+)</text>
        <dbReference type="Rhea" id="RHEA:13065"/>
        <dbReference type="ChEBI" id="CHEBI:15377"/>
        <dbReference type="ChEBI" id="CHEBI:15378"/>
        <dbReference type="ChEBI" id="CHEBI:30616"/>
        <dbReference type="ChEBI" id="CHEBI:43474"/>
        <dbReference type="ChEBI" id="CHEBI:456216"/>
        <dbReference type="EC" id="5.6.2.4"/>
    </reaction>
</comment>
<dbReference type="PROSITE" id="PS51198">
    <property type="entry name" value="UVRD_HELICASE_ATP_BIND"/>
    <property type="match status" value="1"/>
</dbReference>
<evidence type="ECO:0000256" key="9">
    <source>
        <dbReference type="ARBA" id="ARBA00034808"/>
    </source>
</evidence>
<evidence type="ECO:0000256" key="1">
    <source>
        <dbReference type="ARBA" id="ARBA00009922"/>
    </source>
</evidence>
<name>A0A2M7FZB8_9BACT</name>
<evidence type="ECO:0000256" key="7">
    <source>
        <dbReference type="ARBA" id="ARBA00023235"/>
    </source>
</evidence>
<evidence type="ECO:0000256" key="3">
    <source>
        <dbReference type="ARBA" id="ARBA00022801"/>
    </source>
</evidence>
<evidence type="ECO:0000256" key="6">
    <source>
        <dbReference type="ARBA" id="ARBA00023125"/>
    </source>
</evidence>
<evidence type="ECO:0000256" key="11">
    <source>
        <dbReference type="PROSITE-ProRule" id="PRU00560"/>
    </source>
</evidence>
<keyword evidence="7" id="KW-0413">Isomerase</keyword>
<evidence type="ECO:0000313" key="16">
    <source>
        <dbReference type="Proteomes" id="UP000231019"/>
    </source>
</evidence>
<dbReference type="Gene3D" id="3.40.50.300">
    <property type="entry name" value="P-loop containing nucleotide triphosphate hydrolases"/>
    <property type="match status" value="2"/>
</dbReference>
<keyword evidence="6" id="KW-0238">DNA-binding</keyword>
<dbReference type="InterPro" id="IPR027417">
    <property type="entry name" value="P-loop_NTPase"/>
</dbReference>
<dbReference type="GO" id="GO:0005829">
    <property type="term" value="C:cytosol"/>
    <property type="evidence" value="ECO:0007669"/>
    <property type="project" value="TreeGrafter"/>
</dbReference>
<feature type="domain" description="UvrD-like helicase ATP-binding" evidence="13">
    <location>
        <begin position="33"/>
        <end position="312"/>
    </location>
</feature>
<evidence type="ECO:0000256" key="2">
    <source>
        <dbReference type="ARBA" id="ARBA00022741"/>
    </source>
</evidence>
<evidence type="ECO:0000256" key="8">
    <source>
        <dbReference type="ARBA" id="ARBA00034617"/>
    </source>
</evidence>
<dbReference type="Gene3D" id="1.10.486.10">
    <property type="entry name" value="PCRA, domain 4"/>
    <property type="match status" value="1"/>
</dbReference>
<dbReference type="FunFam" id="1.10.486.10:FF:000003">
    <property type="entry name" value="ATP-dependent DNA helicase"/>
    <property type="match status" value="1"/>
</dbReference>
<evidence type="ECO:0000259" key="14">
    <source>
        <dbReference type="PROSITE" id="PS51217"/>
    </source>
</evidence>
<reference evidence="15 16" key="1">
    <citation type="submission" date="2017-09" db="EMBL/GenBank/DDBJ databases">
        <title>Depth-based differentiation of microbial function through sediment-hosted aquifers and enrichment of novel symbionts in the deep terrestrial subsurface.</title>
        <authorList>
            <person name="Probst A.J."/>
            <person name="Ladd B."/>
            <person name="Jarett J.K."/>
            <person name="Geller-Mcgrath D.E."/>
            <person name="Sieber C.M."/>
            <person name="Emerson J.B."/>
            <person name="Anantharaman K."/>
            <person name="Thomas B.C."/>
            <person name="Malmstrom R."/>
            <person name="Stieglmeier M."/>
            <person name="Klingl A."/>
            <person name="Woyke T."/>
            <person name="Ryan C.M."/>
            <person name="Banfield J.F."/>
        </authorList>
    </citation>
    <scope>NUCLEOTIDE SEQUENCE [LARGE SCALE GENOMIC DNA]</scope>
    <source>
        <strain evidence="15">CG17_big_fil_post_rev_8_21_14_2_50_48_46</strain>
    </source>
</reference>
<dbReference type="Pfam" id="PF00580">
    <property type="entry name" value="UvrD-helicase"/>
    <property type="match status" value="1"/>
</dbReference>
<keyword evidence="4 11" id="KW-0347">Helicase</keyword>
<organism evidence="15 16">
    <name type="scientific">bacterium (Candidatus Blackallbacteria) CG17_big_fil_post_rev_8_21_14_2_50_48_46</name>
    <dbReference type="NCBI Taxonomy" id="2014261"/>
    <lineage>
        <taxon>Bacteria</taxon>
        <taxon>Candidatus Blackallbacteria</taxon>
    </lineage>
</organism>
<keyword evidence="3 11" id="KW-0378">Hydrolase</keyword>
<dbReference type="GO" id="GO:0043138">
    <property type="term" value="F:3'-5' DNA helicase activity"/>
    <property type="evidence" value="ECO:0007669"/>
    <property type="project" value="UniProtKB-EC"/>
</dbReference>
<dbReference type="EC" id="5.6.2.4" evidence="9"/>
<dbReference type="InterPro" id="IPR014016">
    <property type="entry name" value="UvrD-like_ATP-bd"/>
</dbReference>
<evidence type="ECO:0000256" key="10">
    <source>
        <dbReference type="ARBA" id="ARBA00048988"/>
    </source>
</evidence>
<dbReference type="AlphaFoldDB" id="A0A2M7FZB8"/>
<evidence type="ECO:0000313" key="15">
    <source>
        <dbReference type="EMBL" id="PIW14648.1"/>
    </source>
</evidence>
<comment type="catalytic activity">
    <reaction evidence="8">
        <text>Couples ATP hydrolysis with the unwinding of duplex DNA by translocating in the 3'-5' direction.</text>
        <dbReference type="EC" id="5.6.2.4"/>
    </reaction>
</comment>
<dbReference type="Pfam" id="PF13361">
    <property type="entry name" value="UvrD_C"/>
    <property type="match status" value="1"/>
</dbReference>
<dbReference type="GO" id="GO:0000725">
    <property type="term" value="P:recombinational repair"/>
    <property type="evidence" value="ECO:0007669"/>
    <property type="project" value="TreeGrafter"/>
</dbReference>
<accession>A0A2M7FZB8</accession>
<dbReference type="CDD" id="cd18807">
    <property type="entry name" value="SF1_C_UvrD"/>
    <property type="match status" value="1"/>
</dbReference>
<dbReference type="EMBL" id="PFFQ01000059">
    <property type="protein sequence ID" value="PIW14648.1"/>
    <property type="molecule type" value="Genomic_DNA"/>
</dbReference>
<protein>
    <recommendedName>
        <fullName evidence="9">DNA 3'-5' helicase</fullName>
        <ecNumber evidence="9">5.6.2.4</ecNumber>
    </recommendedName>
</protein>
<feature type="compositionally biased region" description="Low complexity" evidence="12">
    <location>
        <begin position="712"/>
        <end position="728"/>
    </location>
</feature>
<dbReference type="InterPro" id="IPR000212">
    <property type="entry name" value="DNA_helicase_UvrD/REP"/>
</dbReference>
<dbReference type="PROSITE" id="PS51217">
    <property type="entry name" value="UVRD_HELICASE_CTER"/>
    <property type="match status" value="1"/>
</dbReference>
<feature type="domain" description="UvrD-like helicase C-terminal" evidence="14">
    <location>
        <begin position="313"/>
        <end position="589"/>
    </location>
</feature>
<comment type="caution">
    <text evidence="15">The sequence shown here is derived from an EMBL/GenBank/DDBJ whole genome shotgun (WGS) entry which is preliminary data.</text>
</comment>
<keyword evidence="5 11" id="KW-0067">ATP-binding</keyword>
<gene>
    <name evidence="15" type="ORF">COW36_21665</name>
</gene>
<dbReference type="InterPro" id="IPR013986">
    <property type="entry name" value="DExx_box_DNA_helicase_dom_sf"/>
</dbReference>
<dbReference type="Proteomes" id="UP000231019">
    <property type="component" value="Unassembled WGS sequence"/>
</dbReference>
<evidence type="ECO:0000259" key="13">
    <source>
        <dbReference type="PROSITE" id="PS51198"/>
    </source>
</evidence>
<dbReference type="GO" id="GO:0033202">
    <property type="term" value="C:DNA helicase complex"/>
    <property type="evidence" value="ECO:0007669"/>
    <property type="project" value="TreeGrafter"/>
</dbReference>